<dbReference type="AlphaFoldDB" id="A0A0F9QP62"/>
<dbReference type="Pfam" id="PF00485">
    <property type="entry name" value="PRK"/>
    <property type="match status" value="1"/>
</dbReference>
<accession>A0A0F9QP62</accession>
<dbReference type="Gene3D" id="3.40.50.300">
    <property type="entry name" value="P-loop containing nucleotide triphosphate hydrolases"/>
    <property type="match status" value="1"/>
</dbReference>
<dbReference type="InterPro" id="IPR006083">
    <property type="entry name" value="PRK/URK"/>
</dbReference>
<dbReference type="SUPFAM" id="SSF52540">
    <property type="entry name" value="P-loop containing nucleoside triphosphate hydrolases"/>
    <property type="match status" value="1"/>
</dbReference>
<dbReference type="InterPro" id="IPR027417">
    <property type="entry name" value="P-loop_NTPase"/>
</dbReference>
<organism evidence="2">
    <name type="scientific">marine sediment metagenome</name>
    <dbReference type="NCBI Taxonomy" id="412755"/>
    <lineage>
        <taxon>unclassified sequences</taxon>
        <taxon>metagenomes</taxon>
        <taxon>ecological metagenomes</taxon>
    </lineage>
</organism>
<evidence type="ECO:0000259" key="1">
    <source>
        <dbReference type="Pfam" id="PF00485"/>
    </source>
</evidence>
<comment type="caution">
    <text evidence="2">The sequence shown here is derived from an EMBL/GenBank/DDBJ whole genome shotgun (WGS) entry which is preliminary data.</text>
</comment>
<dbReference type="EMBL" id="LAZR01004607">
    <property type="protein sequence ID" value="KKN07093.1"/>
    <property type="molecule type" value="Genomic_DNA"/>
</dbReference>
<sequence length="214" mass="25590">MIKILGDKKIFKKEHFKIKDLILPKIIKKYYHCNMVVTIGGESGTGKTEVASLLQESLWENNRIRCKIIHEDDYYIVLWNERNKLRKKSGINSVGMNEIDWLKINKIVDDFKNEKKKLYVQRIHKYTNSIEYVITNSKYIDILIIEGLYTNNLDRKDFGIYLEGTYKDTKKFREERQKEVINNFRIKVLKQEHKEVLKTKKMSDLIIPFLNKVK</sequence>
<proteinExistence type="predicted"/>
<dbReference type="GO" id="GO:0016301">
    <property type="term" value="F:kinase activity"/>
    <property type="evidence" value="ECO:0007669"/>
    <property type="project" value="InterPro"/>
</dbReference>
<gene>
    <name evidence="2" type="ORF">LCGC14_1070610</name>
</gene>
<reference evidence="2" key="1">
    <citation type="journal article" date="2015" name="Nature">
        <title>Complex archaea that bridge the gap between prokaryotes and eukaryotes.</title>
        <authorList>
            <person name="Spang A."/>
            <person name="Saw J.H."/>
            <person name="Jorgensen S.L."/>
            <person name="Zaremba-Niedzwiedzka K."/>
            <person name="Martijn J."/>
            <person name="Lind A.E."/>
            <person name="van Eijk R."/>
            <person name="Schleper C."/>
            <person name="Guy L."/>
            <person name="Ettema T.J."/>
        </authorList>
    </citation>
    <scope>NUCLEOTIDE SEQUENCE</scope>
</reference>
<feature type="domain" description="Phosphoribulokinase/uridine kinase" evidence="1">
    <location>
        <begin position="36"/>
        <end position="151"/>
    </location>
</feature>
<protein>
    <recommendedName>
        <fullName evidence="1">Phosphoribulokinase/uridine kinase domain-containing protein</fullName>
    </recommendedName>
</protein>
<name>A0A0F9QP62_9ZZZZ</name>
<dbReference type="GO" id="GO:0005524">
    <property type="term" value="F:ATP binding"/>
    <property type="evidence" value="ECO:0007669"/>
    <property type="project" value="InterPro"/>
</dbReference>
<dbReference type="PRINTS" id="PR00988">
    <property type="entry name" value="URIDINKINASE"/>
</dbReference>
<evidence type="ECO:0000313" key="2">
    <source>
        <dbReference type="EMBL" id="KKN07093.1"/>
    </source>
</evidence>